<dbReference type="PROSITE" id="PS50110">
    <property type="entry name" value="RESPONSE_REGULATORY"/>
    <property type="match status" value="1"/>
</dbReference>
<comment type="similarity">
    <text evidence="1">Belongs to the AfsR/DnrI/RedD regulatory family.</text>
</comment>
<dbReference type="GO" id="GO:0006355">
    <property type="term" value="P:regulation of DNA-templated transcription"/>
    <property type="evidence" value="ECO:0007669"/>
    <property type="project" value="InterPro"/>
</dbReference>
<proteinExistence type="inferred from homology"/>
<evidence type="ECO:0000256" key="6">
    <source>
        <dbReference type="PROSITE-ProRule" id="PRU00169"/>
    </source>
</evidence>
<dbReference type="SUPFAM" id="SSF52172">
    <property type="entry name" value="CheY-like"/>
    <property type="match status" value="1"/>
</dbReference>
<sequence>MRAILVDDEQLALLQLKRIFEHDINGVDVVETCSNPYDVVEMVTRHQPDVVFLDIHMPEVDGLKLGERIQSSMPNIEIVFVTAYDRYAVRAFELYAIDYIMKPVNSDRLKLTMQRLREKIKIKGESQPKEVAKPFLFCFNQIRYQLPGEEPQTIKWRTSKARELFAFLLHNRGRAVDRSLLTELLWPNLEVPRAQQQLYTTIYHIRQTLKKIGMDMITINSVDLETGYRLSVGEAQVDVEEWENELKQLAAPSLELVEEYERIFQQFEGNYLGDYEYLWAEYERERLRLLWLNHAKSLGKLYIEHGMTEKAVQVYRTVQQQLPDEEETYFTLIELYDSLGDKGGVEEQYWLLSSRSEKEWE</sequence>
<gene>
    <name evidence="10" type="ORF">J40TS1_30040</name>
</gene>
<feature type="modified residue" description="4-aspartylphosphate" evidence="6">
    <location>
        <position position="54"/>
    </location>
</feature>
<dbReference type="Gene3D" id="1.10.10.10">
    <property type="entry name" value="Winged helix-like DNA-binding domain superfamily/Winged helix DNA-binding domain"/>
    <property type="match status" value="1"/>
</dbReference>
<dbReference type="InterPro" id="IPR051677">
    <property type="entry name" value="AfsR-DnrI-RedD_regulator"/>
</dbReference>
<dbReference type="AlphaFoldDB" id="A0A920CUT3"/>
<feature type="DNA-binding region" description="OmpR/PhoB-type" evidence="7">
    <location>
        <begin position="126"/>
        <end position="232"/>
    </location>
</feature>
<evidence type="ECO:0008006" key="12">
    <source>
        <dbReference type="Google" id="ProtNLM"/>
    </source>
</evidence>
<dbReference type="InterPro" id="IPR036388">
    <property type="entry name" value="WH-like_DNA-bd_sf"/>
</dbReference>
<dbReference type="SMART" id="SM01043">
    <property type="entry name" value="BTAD"/>
    <property type="match status" value="1"/>
</dbReference>
<dbReference type="PANTHER" id="PTHR35807">
    <property type="entry name" value="TRANSCRIPTIONAL REGULATOR REDD-RELATED"/>
    <property type="match status" value="1"/>
</dbReference>
<keyword evidence="4 7" id="KW-0238">DNA-binding</keyword>
<dbReference type="Gene3D" id="3.40.50.2300">
    <property type="match status" value="1"/>
</dbReference>
<evidence type="ECO:0000256" key="7">
    <source>
        <dbReference type="PROSITE-ProRule" id="PRU01091"/>
    </source>
</evidence>
<evidence type="ECO:0000256" key="1">
    <source>
        <dbReference type="ARBA" id="ARBA00005820"/>
    </source>
</evidence>
<dbReference type="SUPFAM" id="SSF48452">
    <property type="entry name" value="TPR-like"/>
    <property type="match status" value="1"/>
</dbReference>
<evidence type="ECO:0000256" key="3">
    <source>
        <dbReference type="ARBA" id="ARBA00023015"/>
    </source>
</evidence>
<protein>
    <recommendedName>
        <fullName evidence="12">Histidine kinase</fullName>
    </recommendedName>
</protein>
<keyword evidence="2" id="KW-0902">Two-component regulatory system</keyword>
<feature type="domain" description="OmpR/PhoB-type" evidence="9">
    <location>
        <begin position="126"/>
        <end position="232"/>
    </location>
</feature>
<evidence type="ECO:0000256" key="2">
    <source>
        <dbReference type="ARBA" id="ARBA00023012"/>
    </source>
</evidence>
<dbReference type="SMART" id="SM00862">
    <property type="entry name" value="Trans_reg_C"/>
    <property type="match status" value="1"/>
</dbReference>
<dbReference type="InterPro" id="IPR001867">
    <property type="entry name" value="OmpR/PhoB-type_DNA-bd"/>
</dbReference>
<evidence type="ECO:0000256" key="5">
    <source>
        <dbReference type="ARBA" id="ARBA00023163"/>
    </source>
</evidence>
<evidence type="ECO:0000313" key="11">
    <source>
        <dbReference type="Proteomes" id="UP000683139"/>
    </source>
</evidence>
<dbReference type="InterPro" id="IPR005158">
    <property type="entry name" value="BTAD"/>
</dbReference>
<comment type="caution">
    <text evidence="10">The sequence shown here is derived from an EMBL/GenBank/DDBJ whole genome shotgun (WGS) entry which is preliminary data.</text>
</comment>
<evidence type="ECO:0000259" key="8">
    <source>
        <dbReference type="PROSITE" id="PS50110"/>
    </source>
</evidence>
<evidence type="ECO:0000256" key="4">
    <source>
        <dbReference type="ARBA" id="ARBA00023125"/>
    </source>
</evidence>
<keyword evidence="6" id="KW-0597">Phosphoprotein</keyword>
<dbReference type="PROSITE" id="PS51755">
    <property type="entry name" value="OMPR_PHOB"/>
    <property type="match status" value="1"/>
</dbReference>
<feature type="domain" description="Response regulatory" evidence="8">
    <location>
        <begin position="2"/>
        <end position="117"/>
    </location>
</feature>
<dbReference type="SUPFAM" id="SSF46894">
    <property type="entry name" value="C-terminal effector domain of the bipartite response regulators"/>
    <property type="match status" value="1"/>
</dbReference>
<dbReference type="InterPro" id="IPR011006">
    <property type="entry name" value="CheY-like_superfamily"/>
</dbReference>
<dbReference type="InterPro" id="IPR001789">
    <property type="entry name" value="Sig_transdc_resp-reg_receiver"/>
</dbReference>
<evidence type="ECO:0000259" key="9">
    <source>
        <dbReference type="PROSITE" id="PS51755"/>
    </source>
</evidence>
<dbReference type="InterPro" id="IPR011990">
    <property type="entry name" value="TPR-like_helical_dom_sf"/>
</dbReference>
<dbReference type="Proteomes" id="UP000683139">
    <property type="component" value="Unassembled WGS sequence"/>
</dbReference>
<keyword evidence="3" id="KW-0805">Transcription regulation</keyword>
<organism evidence="10 11">
    <name type="scientific">Paenibacillus montaniterrae</name>
    <dbReference type="NCBI Taxonomy" id="429341"/>
    <lineage>
        <taxon>Bacteria</taxon>
        <taxon>Bacillati</taxon>
        <taxon>Bacillota</taxon>
        <taxon>Bacilli</taxon>
        <taxon>Bacillales</taxon>
        <taxon>Paenibacillaceae</taxon>
        <taxon>Paenibacillus</taxon>
    </lineage>
</organism>
<dbReference type="Gene3D" id="1.25.40.10">
    <property type="entry name" value="Tetratricopeptide repeat domain"/>
    <property type="match status" value="1"/>
</dbReference>
<dbReference type="Pfam" id="PF00072">
    <property type="entry name" value="Response_reg"/>
    <property type="match status" value="1"/>
</dbReference>
<evidence type="ECO:0000313" key="10">
    <source>
        <dbReference type="EMBL" id="GIP17362.1"/>
    </source>
</evidence>
<dbReference type="PANTHER" id="PTHR35807:SF2">
    <property type="entry name" value="TRANSCRIPTIONAL ACTIVATOR DOMAIN"/>
    <property type="match status" value="1"/>
</dbReference>
<keyword evidence="11" id="KW-1185">Reference proteome</keyword>
<reference evidence="10" key="1">
    <citation type="submission" date="2021-03" db="EMBL/GenBank/DDBJ databases">
        <title>Antimicrobial resistance genes in bacteria isolated from Japanese honey, and their potential for conferring macrolide and lincosamide resistance in the American foulbrood pathogen Paenibacillus larvae.</title>
        <authorList>
            <person name="Okamoto M."/>
            <person name="Kumagai M."/>
            <person name="Kanamori H."/>
            <person name="Takamatsu D."/>
        </authorList>
    </citation>
    <scope>NUCLEOTIDE SEQUENCE</scope>
    <source>
        <strain evidence="10">J40TS1</strain>
    </source>
</reference>
<dbReference type="SMART" id="SM00448">
    <property type="entry name" value="REC"/>
    <property type="match status" value="1"/>
</dbReference>
<dbReference type="InterPro" id="IPR016032">
    <property type="entry name" value="Sig_transdc_resp-reg_C-effctor"/>
</dbReference>
<dbReference type="EMBL" id="BOSE01000005">
    <property type="protein sequence ID" value="GIP17362.1"/>
    <property type="molecule type" value="Genomic_DNA"/>
</dbReference>
<keyword evidence="5" id="KW-0804">Transcription</keyword>
<name>A0A920CUT3_9BACL</name>
<dbReference type="GO" id="GO:0000160">
    <property type="term" value="P:phosphorelay signal transduction system"/>
    <property type="evidence" value="ECO:0007669"/>
    <property type="project" value="UniProtKB-KW"/>
</dbReference>
<dbReference type="Pfam" id="PF00486">
    <property type="entry name" value="Trans_reg_C"/>
    <property type="match status" value="1"/>
</dbReference>
<accession>A0A920CUT3</accession>
<dbReference type="GO" id="GO:0003677">
    <property type="term" value="F:DNA binding"/>
    <property type="evidence" value="ECO:0007669"/>
    <property type="project" value="UniProtKB-UniRule"/>
</dbReference>
<dbReference type="RefSeq" id="WP_213516589.1">
    <property type="nucleotide sequence ID" value="NZ_BOSE01000005.1"/>
</dbReference>